<sequence>MCSTGSWRRICAWMIGCCVRWSFAVMGRWETSRRLVR</sequence>
<dbReference type="AlphaFoldDB" id="A0AA35XFI8"/>
<accession>A0AA35XFI8</accession>
<dbReference type="Proteomes" id="UP001174909">
    <property type="component" value="Unassembled WGS sequence"/>
</dbReference>
<name>A0AA35XFI8_GEOBA</name>
<protein>
    <submittedName>
        <fullName evidence="1">Uncharacterized protein</fullName>
    </submittedName>
</protein>
<organism evidence="1 2">
    <name type="scientific">Geodia barretti</name>
    <name type="common">Barrett's horny sponge</name>
    <dbReference type="NCBI Taxonomy" id="519541"/>
    <lineage>
        <taxon>Eukaryota</taxon>
        <taxon>Metazoa</taxon>
        <taxon>Porifera</taxon>
        <taxon>Demospongiae</taxon>
        <taxon>Heteroscleromorpha</taxon>
        <taxon>Tetractinellida</taxon>
        <taxon>Astrophorina</taxon>
        <taxon>Geodiidae</taxon>
        <taxon>Geodia</taxon>
    </lineage>
</organism>
<keyword evidence="2" id="KW-1185">Reference proteome</keyword>
<evidence type="ECO:0000313" key="2">
    <source>
        <dbReference type="Proteomes" id="UP001174909"/>
    </source>
</evidence>
<gene>
    <name evidence="1" type="ORF">GBAR_LOCUS31021</name>
</gene>
<evidence type="ECO:0000313" key="1">
    <source>
        <dbReference type="EMBL" id="CAI8056948.1"/>
    </source>
</evidence>
<reference evidence="1" key="1">
    <citation type="submission" date="2023-03" db="EMBL/GenBank/DDBJ databases">
        <authorList>
            <person name="Steffen K."/>
            <person name="Cardenas P."/>
        </authorList>
    </citation>
    <scope>NUCLEOTIDE SEQUENCE</scope>
</reference>
<dbReference type="EMBL" id="CASHTH010004408">
    <property type="protein sequence ID" value="CAI8056948.1"/>
    <property type="molecule type" value="Genomic_DNA"/>
</dbReference>
<comment type="caution">
    <text evidence="1">The sequence shown here is derived from an EMBL/GenBank/DDBJ whole genome shotgun (WGS) entry which is preliminary data.</text>
</comment>
<proteinExistence type="predicted"/>